<evidence type="ECO:0000313" key="2">
    <source>
        <dbReference type="Proteomes" id="UP000016307"/>
    </source>
</evidence>
<dbReference type="Proteomes" id="UP000016307">
    <property type="component" value="Unassembled WGS sequence"/>
</dbReference>
<comment type="caution">
    <text evidence="1">The sequence shown here is derived from an EMBL/GenBank/DDBJ whole genome shotgun (WGS) entry which is preliminary data.</text>
</comment>
<dbReference type="AlphaFoldDB" id="U1F2B7"/>
<accession>U1F2B7</accession>
<keyword evidence="2" id="KW-1185">Reference proteome</keyword>
<dbReference type="EMBL" id="AOSS01000047">
    <property type="protein sequence ID" value="ERF58082.1"/>
    <property type="molecule type" value="Genomic_DNA"/>
</dbReference>
<evidence type="ECO:0000313" key="1">
    <source>
        <dbReference type="EMBL" id="ERF58082.1"/>
    </source>
</evidence>
<proteinExistence type="predicted"/>
<gene>
    <name evidence="1" type="ORF">H641_01643</name>
</gene>
<feature type="non-terminal residue" evidence="1">
    <location>
        <position position="105"/>
    </location>
</feature>
<name>U1F2B7_9ACTN</name>
<organism evidence="1 2">
    <name type="scientific">Cutibacterium granulosum DSM 20700</name>
    <dbReference type="NCBI Taxonomy" id="1160719"/>
    <lineage>
        <taxon>Bacteria</taxon>
        <taxon>Bacillati</taxon>
        <taxon>Actinomycetota</taxon>
        <taxon>Actinomycetes</taxon>
        <taxon>Propionibacteriales</taxon>
        <taxon>Propionibacteriaceae</taxon>
        <taxon>Cutibacterium</taxon>
    </lineage>
</organism>
<protein>
    <submittedName>
        <fullName evidence="1">Uncharacterized protein</fullName>
    </submittedName>
</protein>
<reference evidence="1 2" key="1">
    <citation type="journal article" date="2013" name="BMC Genomics">
        <title>Comparative genomics reveals distinct host-interacting traits of three major human-associated propionibacteria.</title>
        <authorList>
            <person name="Mak T.N."/>
            <person name="Schmid M."/>
            <person name="Brzuszkiewicz E."/>
            <person name="Zeng G."/>
            <person name="Meyer R."/>
            <person name="Sfanos K.S."/>
            <person name="Brinkmann V."/>
            <person name="Meyer T.F."/>
            <person name="Bruggemann H."/>
        </authorList>
    </citation>
    <scope>NUCLEOTIDE SEQUENCE [LARGE SCALE GENOMIC DNA]</scope>
    <source>
        <strain evidence="1 2">DSM 20700</strain>
    </source>
</reference>
<sequence>MTIAIKLGFLDDAPIVGDDGQLTKHGSGSNIVERLMKMYPHAVIVGHENKDCPDFRLRTLDNLDVKSTLLINLDVIDSVGAFQVMHREGLEPKIMNFQWLPPSHY</sequence>